<keyword evidence="1" id="KW-0547">Nucleotide-binding</keyword>
<dbReference type="Gene3D" id="1.10.40.50">
    <property type="entry name" value="Probable gtpase engc, domain 3"/>
    <property type="match status" value="1"/>
</dbReference>
<sequence>MAKPEKKSSKRWRKKPNKQVNYTKQTVDRNIDEESLLDPEQGIVISRFGQQVDIADESFNTIRCFLRKSNEVPVVGDRVWFRRQKDLPTGILVELEPRRSLLKRPTPHHGVKPVAANIDLIALLLAPEPAFSEVLLDRYLVAAQASQLPVWIIMNKWDTVAHSEQEAIKDRLKLYQDLGYPIYYISSKTGEGVDQLVKSLKGKQLLLAGQSGVGKSTLIGYLFPDMKIATGEVSETSGLGTHTTTASRLYRLDDDTYLVDSPGVREFGLWHLEDEDIKQGFIEISQIGEQCKFRDCKHLNEPGCAVLAAAKEGSIAASRLKNYRHLIQHFDQPFA</sequence>
<feature type="region of interest" description="Disordered" evidence="2">
    <location>
        <begin position="1"/>
        <end position="22"/>
    </location>
</feature>
<keyword evidence="4" id="KW-1185">Reference proteome</keyword>
<keyword evidence="1" id="KW-0963">Cytoplasm</keyword>
<dbReference type="InterPro" id="IPR030378">
    <property type="entry name" value="G_CP_dom"/>
</dbReference>
<dbReference type="GO" id="GO:0042274">
    <property type="term" value="P:ribosomal small subunit biogenesis"/>
    <property type="evidence" value="ECO:0007669"/>
    <property type="project" value="UniProtKB-UniRule"/>
</dbReference>
<organism evidence="3 4">
    <name type="scientific">Kangiella profundi</name>
    <dbReference type="NCBI Taxonomy" id="1561924"/>
    <lineage>
        <taxon>Bacteria</taxon>
        <taxon>Pseudomonadati</taxon>
        <taxon>Pseudomonadota</taxon>
        <taxon>Gammaproteobacteria</taxon>
        <taxon>Kangiellales</taxon>
        <taxon>Kangiellaceae</taxon>
        <taxon>Kangiella</taxon>
    </lineage>
</organism>
<feature type="compositionally biased region" description="Basic residues" evidence="2">
    <location>
        <begin position="8"/>
        <end position="17"/>
    </location>
</feature>
<comment type="subunit">
    <text evidence="1">Monomer. Associates with 30S ribosomal subunit, binds 16S rRNA.</text>
</comment>
<dbReference type="InterPro" id="IPR010914">
    <property type="entry name" value="RsgA_GTPase_dom"/>
</dbReference>
<dbReference type="InterPro" id="IPR027417">
    <property type="entry name" value="P-loop_NTPase"/>
</dbReference>
<dbReference type="SUPFAM" id="SSF52540">
    <property type="entry name" value="P-loop containing nucleoside triphosphate hydrolases"/>
    <property type="match status" value="1"/>
</dbReference>
<dbReference type="GO" id="GO:0005525">
    <property type="term" value="F:GTP binding"/>
    <property type="evidence" value="ECO:0007669"/>
    <property type="project" value="UniProtKB-UniRule"/>
</dbReference>
<dbReference type="GO" id="GO:0019843">
    <property type="term" value="F:rRNA binding"/>
    <property type="evidence" value="ECO:0007669"/>
    <property type="project" value="UniProtKB-KW"/>
</dbReference>
<dbReference type="EMBL" id="CP025120">
    <property type="protein sequence ID" value="AUD78129.1"/>
    <property type="molecule type" value="Genomic_DNA"/>
</dbReference>
<comment type="similarity">
    <text evidence="1">Belongs to the TRAFAC class YlqF/YawG GTPase family. RsgA subfamily.</text>
</comment>
<dbReference type="Gene3D" id="2.40.50.140">
    <property type="entry name" value="Nucleic acid-binding proteins"/>
    <property type="match status" value="1"/>
</dbReference>
<dbReference type="Pfam" id="PF03193">
    <property type="entry name" value="RsgA_GTPase"/>
    <property type="match status" value="1"/>
</dbReference>
<dbReference type="KEGG" id="kpd:CW740_02300"/>
<dbReference type="InterPro" id="IPR004881">
    <property type="entry name" value="Ribosome_biogen_GTPase_RsgA"/>
</dbReference>
<dbReference type="PROSITE" id="PS51721">
    <property type="entry name" value="G_CP"/>
    <property type="match status" value="1"/>
</dbReference>
<feature type="binding site" evidence="1">
    <location>
        <position position="291"/>
    </location>
    <ligand>
        <name>Zn(2+)</name>
        <dbReference type="ChEBI" id="CHEBI:29105"/>
    </ligand>
</feature>
<comment type="cofactor">
    <cofactor evidence="1">
        <name>Zn(2+)</name>
        <dbReference type="ChEBI" id="CHEBI:29105"/>
    </cofactor>
    <text evidence="1">Binds 1 zinc ion per subunit.</text>
</comment>
<feature type="binding site" evidence="1">
    <location>
        <position position="304"/>
    </location>
    <ligand>
        <name>Zn(2+)</name>
        <dbReference type="ChEBI" id="CHEBI:29105"/>
    </ligand>
</feature>
<feature type="binding site" evidence="1">
    <location>
        <position position="298"/>
    </location>
    <ligand>
        <name>Zn(2+)</name>
        <dbReference type="ChEBI" id="CHEBI:29105"/>
    </ligand>
</feature>
<keyword evidence="1" id="KW-0479">Metal-binding</keyword>
<comment type="function">
    <text evidence="1">One of several proteins that assist in the late maturation steps of the functional core of the 30S ribosomal subunit. Helps release RbfA from mature subunits. May play a role in the assembly of ribosomal proteins into the subunit. Circularly permuted GTPase that catalyzes slow GTP hydrolysis, GTPase activity is stimulated by the 30S ribosomal subunit.</text>
</comment>
<proteinExistence type="inferred from homology"/>
<dbReference type="GO" id="GO:0003924">
    <property type="term" value="F:GTPase activity"/>
    <property type="evidence" value="ECO:0007669"/>
    <property type="project" value="UniProtKB-UniRule"/>
</dbReference>
<keyword evidence="1" id="KW-0862">Zinc</keyword>
<dbReference type="InterPro" id="IPR012340">
    <property type="entry name" value="NA-bd_OB-fold"/>
</dbReference>
<dbReference type="HAMAP" id="MF_01820">
    <property type="entry name" value="GTPase_RsgA"/>
    <property type="match status" value="1"/>
</dbReference>
<dbReference type="GO" id="GO:0005737">
    <property type="term" value="C:cytoplasm"/>
    <property type="evidence" value="ECO:0007669"/>
    <property type="project" value="UniProtKB-SubCell"/>
</dbReference>
<feature type="binding site" evidence="1">
    <location>
        <begin position="155"/>
        <end position="158"/>
    </location>
    <ligand>
        <name>GTP</name>
        <dbReference type="ChEBI" id="CHEBI:37565"/>
    </ligand>
</feature>
<keyword evidence="1" id="KW-0690">Ribosome biogenesis</keyword>
<name>A0A2K9AW58_9GAMM</name>
<feature type="binding site" evidence="1">
    <location>
        <begin position="209"/>
        <end position="217"/>
    </location>
    <ligand>
        <name>GTP</name>
        <dbReference type="ChEBI" id="CHEBI:37565"/>
    </ligand>
</feature>
<dbReference type="NCBIfam" id="NF008931">
    <property type="entry name" value="PRK12288.1"/>
    <property type="match status" value="1"/>
</dbReference>
<accession>A0A2K9AW58</accession>
<feature type="binding site" evidence="1">
    <location>
        <position position="296"/>
    </location>
    <ligand>
        <name>Zn(2+)</name>
        <dbReference type="ChEBI" id="CHEBI:29105"/>
    </ligand>
</feature>
<dbReference type="GO" id="GO:0046872">
    <property type="term" value="F:metal ion binding"/>
    <property type="evidence" value="ECO:0007669"/>
    <property type="project" value="UniProtKB-KW"/>
</dbReference>
<dbReference type="Gene3D" id="3.40.50.300">
    <property type="entry name" value="P-loop containing nucleotide triphosphate hydrolases"/>
    <property type="match status" value="1"/>
</dbReference>
<evidence type="ECO:0000313" key="4">
    <source>
        <dbReference type="Proteomes" id="UP000232693"/>
    </source>
</evidence>
<gene>
    <name evidence="1" type="primary">rsgA</name>
    <name evidence="3" type="ORF">CW740_02300</name>
</gene>
<protein>
    <recommendedName>
        <fullName evidence="1">Small ribosomal subunit biogenesis GTPase RsgA</fullName>
        <ecNumber evidence="1">3.6.1.-</ecNumber>
    </recommendedName>
</protein>
<keyword evidence="1" id="KW-0699">rRNA-binding</keyword>
<dbReference type="EC" id="3.6.1.-" evidence="1"/>
<reference evidence="3 4" key="1">
    <citation type="submission" date="2017-12" db="EMBL/GenBank/DDBJ databases">
        <title>Kangiella profundi FT102 completed genome.</title>
        <authorList>
            <person name="Xu J."/>
            <person name="Wang J."/>
            <person name="Lu Y."/>
        </authorList>
    </citation>
    <scope>NUCLEOTIDE SEQUENCE [LARGE SCALE GENOMIC DNA]</scope>
    <source>
        <strain evidence="3 4">FT102</strain>
    </source>
</reference>
<keyword evidence="1" id="KW-0694">RNA-binding</keyword>
<evidence type="ECO:0000256" key="2">
    <source>
        <dbReference type="SAM" id="MobiDB-lite"/>
    </source>
</evidence>
<comment type="subcellular location">
    <subcellularLocation>
        <location evidence="1">Cytoplasm</location>
    </subcellularLocation>
</comment>
<evidence type="ECO:0000256" key="1">
    <source>
        <dbReference type="HAMAP-Rule" id="MF_01820"/>
    </source>
</evidence>
<dbReference type="OrthoDB" id="9809485at2"/>
<keyword evidence="1" id="KW-0342">GTP-binding</keyword>
<dbReference type="PROSITE" id="PS50936">
    <property type="entry name" value="ENGC_GTPASE"/>
    <property type="match status" value="1"/>
</dbReference>
<evidence type="ECO:0000313" key="3">
    <source>
        <dbReference type="EMBL" id="AUD78129.1"/>
    </source>
</evidence>
<dbReference type="RefSeq" id="WP_106646010.1">
    <property type="nucleotide sequence ID" value="NZ_BMGO01000002.1"/>
</dbReference>
<dbReference type="PANTHER" id="PTHR32120:SF11">
    <property type="entry name" value="SMALL RIBOSOMAL SUBUNIT BIOGENESIS GTPASE RSGA 1, MITOCHONDRIAL-RELATED"/>
    <property type="match status" value="1"/>
</dbReference>
<dbReference type="NCBIfam" id="TIGR00157">
    <property type="entry name" value="ribosome small subunit-dependent GTPase A"/>
    <property type="match status" value="1"/>
</dbReference>
<dbReference type="CDD" id="cd01854">
    <property type="entry name" value="YjeQ_EngC"/>
    <property type="match status" value="1"/>
</dbReference>
<dbReference type="AlphaFoldDB" id="A0A2K9AW58"/>
<dbReference type="Proteomes" id="UP000232693">
    <property type="component" value="Chromosome"/>
</dbReference>
<dbReference type="PANTHER" id="PTHR32120">
    <property type="entry name" value="SMALL RIBOSOMAL SUBUNIT BIOGENESIS GTPASE RSGA"/>
    <property type="match status" value="1"/>
</dbReference>
<keyword evidence="1" id="KW-0378">Hydrolase</keyword>